<reference evidence="1" key="1">
    <citation type="journal article" date="2020" name="Stud. Mycol.">
        <title>101 Dothideomycetes genomes: a test case for predicting lifestyles and emergence of pathogens.</title>
        <authorList>
            <person name="Haridas S."/>
            <person name="Albert R."/>
            <person name="Binder M."/>
            <person name="Bloem J."/>
            <person name="Labutti K."/>
            <person name="Salamov A."/>
            <person name="Andreopoulos B."/>
            <person name="Baker S."/>
            <person name="Barry K."/>
            <person name="Bills G."/>
            <person name="Bluhm B."/>
            <person name="Cannon C."/>
            <person name="Castanera R."/>
            <person name="Culley D."/>
            <person name="Daum C."/>
            <person name="Ezra D."/>
            <person name="Gonzalez J."/>
            <person name="Henrissat B."/>
            <person name="Kuo A."/>
            <person name="Liang C."/>
            <person name="Lipzen A."/>
            <person name="Lutzoni F."/>
            <person name="Magnuson J."/>
            <person name="Mondo S."/>
            <person name="Nolan M."/>
            <person name="Ohm R."/>
            <person name="Pangilinan J."/>
            <person name="Park H.-J."/>
            <person name="Ramirez L."/>
            <person name="Alfaro M."/>
            <person name="Sun H."/>
            <person name="Tritt A."/>
            <person name="Yoshinaga Y."/>
            <person name="Zwiers L.-H."/>
            <person name="Turgeon B."/>
            <person name="Goodwin S."/>
            <person name="Spatafora J."/>
            <person name="Crous P."/>
            <person name="Grigoriev I."/>
        </authorList>
    </citation>
    <scope>NUCLEOTIDE SEQUENCE</scope>
    <source>
        <strain evidence="1">CBS 115976</strain>
    </source>
</reference>
<dbReference type="EMBL" id="MU004231">
    <property type="protein sequence ID" value="KAF2672635.1"/>
    <property type="molecule type" value="Genomic_DNA"/>
</dbReference>
<dbReference type="Pfam" id="PF08589">
    <property type="entry name" value="ATG43"/>
    <property type="match status" value="1"/>
</dbReference>
<dbReference type="AlphaFoldDB" id="A0A6A6UK34"/>
<dbReference type="GO" id="GO:0140580">
    <property type="term" value="F:mitochondrion autophagosome adaptor activity"/>
    <property type="evidence" value="ECO:0007669"/>
    <property type="project" value="InterPro"/>
</dbReference>
<dbReference type="InterPro" id="IPR013898">
    <property type="entry name" value="Atg43"/>
</dbReference>
<gene>
    <name evidence="1" type="ORF">BT63DRAFT_132662</name>
</gene>
<proteinExistence type="predicted"/>
<accession>A0A6A6UK34</accession>
<dbReference type="OrthoDB" id="2430343at2759"/>
<dbReference type="PANTHER" id="PTHR38699:SF1">
    <property type="entry name" value="MITOPHAGY RECEPTOR ATG43"/>
    <property type="match status" value="1"/>
</dbReference>
<evidence type="ECO:0000313" key="2">
    <source>
        <dbReference type="Proteomes" id="UP000799302"/>
    </source>
</evidence>
<evidence type="ECO:0000313" key="1">
    <source>
        <dbReference type="EMBL" id="KAF2672635.1"/>
    </source>
</evidence>
<dbReference type="Proteomes" id="UP000799302">
    <property type="component" value="Unassembled WGS sequence"/>
</dbReference>
<sequence>MASTFELASTIQAASINRNPDPHIDINPSTAASQKVPVTISDSGDISDVEDDEIPTSVLRPVARKQTLPPLPDLRFEQSYLRSIEKAESWGAIAWITLKDQVFFPLFQGTLWELTLTGWRFWTKASSGSGATYGSKIRSWLVTNGYLRR</sequence>
<organism evidence="1 2">
    <name type="scientific">Microthyrium microscopicum</name>
    <dbReference type="NCBI Taxonomy" id="703497"/>
    <lineage>
        <taxon>Eukaryota</taxon>
        <taxon>Fungi</taxon>
        <taxon>Dikarya</taxon>
        <taxon>Ascomycota</taxon>
        <taxon>Pezizomycotina</taxon>
        <taxon>Dothideomycetes</taxon>
        <taxon>Dothideomycetes incertae sedis</taxon>
        <taxon>Microthyriales</taxon>
        <taxon>Microthyriaceae</taxon>
        <taxon>Microthyrium</taxon>
    </lineage>
</organism>
<name>A0A6A6UK34_9PEZI</name>
<dbReference type="PANTHER" id="PTHR38699">
    <property type="entry name" value="CHROMOSOME 1, WHOLE GENOME SHOTGUN SEQUENCE"/>
    <property type="match status" value="1"/>
</dbReference>
<keyword evidence="2" id="KW-1185">Reference proteome</keyword>
<protein>
    <submittedName>
        <fullName evidence="1">DUF1770-domain-containing protein</fullName>
    </submittedName>
</protein>
<dbReference type="GO" id="GO:0000423">
    <property type="term" value="P:mitophagy"/>
    <property type="evidence" value="ECO:0007669"/>
    <property type="project" value="InterPro"/>
</dbReference>